<gene>
    <name evidence="1" type="ORF">BV22DRAFT_1025964</name>
</gene>
<protein>
    <submittedName>
        <fullName evidence="1">Uncharacterized protein</fullName>
    </submittedName>
</protein>
<accession>A0ACB8AXS5</accession>
<evidence type="ECO:0000313" key="1">
    <source>
        <dbReference type="EMBL" id="KAH7917673.1"/>
    </source>
</evidence>
<comment type="caution">
    <text evidence="1">The sequence shown here is derived from an EMBL/GenBank/DDBJ whole genome shotgun (WGS) entry which is preliminary data.</text>
</comment>
<keyword evidence="2" id="KW-1185">Reference proteome</keyword>
<organism evidence="1 2">
    <name type="scientific">Leucogyrophana mollusca</name>
    <dbReference type="NCBI Taxonomy" id="85980"/>
    <lineage>
        <taxon>Eukaryota</taxon>
        <taxon>Fungi</taxon>
        <taxon>Dikarya</taxon>
        <taxon>Basidiomycota</taxon>
        <taxon>Agaricomycotina</taxon>
        <taxon>Agaricomycetes</taxon>
        <taxon>Agaricomycetidae</taxon>
        <taxon>Boletales</taxon>
        <taxon>Boletales incertae sedis</taxon>
        <taxon>Leucogyrophana</taxon>
    </lineage>
</organism>
<reference evidence="1" key="1">
    <citation type="journal article" date="2021" name="New Phytol.">
        <title>Evolutionary innovations through gain and loss of genes in the ectomycorrhizal Boletales.</title>
        <authorList>
            <person name="Wu G."/>
            <person name="Miyauchi S."/>
            <person name="Morin E."/>
            <person name="Kuo A."/>
            <person name="Drula E."/>
            <person name="Varga T."/>
            <person name="Kohler A."/>
            <person name="Feng B."/>
            <person name="Cao Y."/>
            <person name="Lipzen A."/>
            <person name="Daum C."/>
            <person name="Hundley H."/>
            <person name="Pangilinan J."/>
            <person name="Johnson J."/>
            <person name="Barry K."/>
            <person name="LaButti K."/>
            <person name="Ng V."/>
            <person name="Ahrendt S."/>
            <person name="Min B."/>
            <person name="Choi I.G."/>
            <person name="Park H."/>
            <person name="Plett J.M."/>
            <person name="Magnuson J."/>
            <person name="Spatafora J.W."/>
            <person name="Nagy L.G."/>
            <person name="Henrissat B."/>
            <person name="Grigoriev I.V."/>
            <person name="Yang Z.L."/>
            <person name="Xu J."/>
            <person name="Martin F.M."/>
        </authorList>
    </citation>
    <scope>NUCLEOTIDE SEQUENCE</scope>
    <source>
        <strain evidence="1">KUC20120723A-06</strain>
    </source>
</reference>
<proteinExistence type="predicted"/>
<sequence length="841" mass="95532">CDEAGTFIDQNSPPPPLTTKSCDDWTPYRNQLEFETAEFLFSKTQMSAGDIDKLLHLWGISLAVHGDHPPFADHKDLYDTIDQTKVGDVPWETFSIQYSGDRSGNILPWMDDTYEVVYRDPRLVARSMLANPGYKTDIDYVPYREWETCPNGNYNRRWRDFMSGDWAWDQADIISRDPQTHGSMFVPVILGSDKTTVSVATGQNNYYPLYLSIGNVHNNIRRAHRNALAVIGFLAIPKTTKQHSGDMRYRKFKKQLLHTSLAKILSTLKPAMTKPEVAKCADGHYRRVIFGLGPYIADYEEQVVLAGIVREWCGKCTAHPTDLDGGGEPRTRELVDALVEETDLKTLWDEWGIVGDVVPFTNDFPRADIHELLAPDLLHQLIKGTFKDHLVTWVEEYLYQTHGKTDAKKILDDIDRRIAAAPSFSGLRRFPQGRGFSQWTGDDSKALMKVYLPAIEGHVPQDMIRTLRAFLEFCYIARHDIITDKTLDDLNDALERFHKYRAIFIATSVRSDFSLPRQHSLAHYIMLIRLFGAPNGLCSSITESKHITAVKEPWRRSNKHNALFQMLLTNQRLDKIAASRVDFTARGMFDETWIGRDVDAMQVDNNGTAQANIPHPAGVQGDERKRARTVSDLAEELKVPEFQLLLRAFLYDQLFADDNHSSVDVPIHDHPSYAGRVDVFNSAVATYFAPSDPSGVGGMHREHIRAAPSWRNGPGRYDCVFINTNNPDGINGMDIVRVRCFFSFTFRGTLYTCALVHWFTPISNQPDVDTGMWMVHPLFNDDGSPDVSVIHTDSIFRAGHLLPIFGHDFVPHDIKHHNSLDAFRGFYVNKYADHHAFEIAS</sequence>
<feature type="non-terminal residue" evidence="1">
    <location>
        <position position="1"/>
    </location>
</feature>
<name>A0ACB8AXS5_9AGAM</name>
<evidence type="ECO:0000313" key="2">
    <source>
        <dbReference type="Proteomes" id="UP000790709"/>
    </source>
</evidence>
<dbReference type="EMBL" id="MU266971">
    <property type="protein sequence ID" value="KAH7917673.1"/>
    <property type="molecule type" value="Genomic_DNA"/>
</dbReference>
<dbReference type="Proteomes" id="UP000790709">
    <property type="component" value="Unassembled WGS sequence"/>
</dbReference>